<name>A0ABY4FVU3_9MICO</name>
<evidence type="ECO:0000313" key="1">
    <source>
        <dbReference type="EMBL" id="UOQ60403.1"/>
    </source>
</evidence>
<organism evidence="1 2">
    <name type="scientific">Leucobacter rhizosphaerae</name>
    <dbReference type="NCBI Taxonomy" id="2932245"/>
    <lineage>
        <taxon>Bacteria</taxon>
        <taxon>Bacillati</taxon>
        <taxon>Actinomycetota</taxon>
        <taxon>Actinomycetes</taxon>
        <taxon>Micrococcales</taxon>
        <taxon>Microbacteriaceae</taxon>
        <taxon>Leucobacter</taxon>
    </lineage>
</organism>
<gene>
    <name evidence="1" type="ORF">MUN76_15445</name>
</gene>
<keyword evidence="2" id="KW-1185">Reference proteome</keyword>
<dbReference type="Proteomes" id="UP000831775">
    <property type="component" value="Chromosome"/>
</dbReference>
<evidence type="ECO:0000313" key="2">
    <source>
        <dbReference type="Proteomes" id="UP000831775"/>
    </source>
</evidence>
<accession>A0ABY4FVU3</accession>
<protein>
    <submittedName>
        <fullName evidence="1">Uncharacterized protein</fullName>
    </submittedName>
</protein>
<dbReference type="RefSeq" id="WP_244686005.1">
    <property type="nucleotide sequence ID" value="NZ_CP095043.1"/>
</dbReference>
<proteinExistence type="predicted"/>
<sequence>MFARARFFPDAAHIPKHELDGSMFESAEVVGEGPDWVSAKAACVIPDSAVLLAWFREE</sequence>
<dbReference type="EMBL" id="CP095043">
    <property type="protein sequence ID" value="UOQ60403.1"/>
    <property type="molecule type" value="Genomic_DNA"/>
</dbReference>
<reference evidence="1 2" key="1">
    <citation type="submission" date="2022-04" db="EMBL/GenBank/DDBJ databases">
        <title>Leucobacter sp. isolated from rhizosphere of onion.</title>
        <authorList>
            <person name="Won M."/>
            <person name="Lee C.-M."/>
            <person name="Woen H.-Y."/>
            <person name="Kwon S.-W."/>
        </authorList>
    </citation>
    <scope>NUCLEOTIDE SEQUENCE [LARGE SCALE GENOMIC DNA]</scope>
    <source>
        <strain evidence="1 2">H25R-14</strain>
    </source>
</reference>